<dbReference type="InterPro" id="IPR001179">
    <property type="entry name" value="PPIase_FKBP_dom"/>
</dbReference>
<feature type="chain" id="PRO_5027076535" description="Peptidyl-prolyl cis-trans isomerase" evidence="7">
    <location>
        <begin position="24"/>
        <end position="136"/>
    </location>
</feature>
<proteinExistence type="inferred from homology"/>
<comment type="similarity">
    <text evidence="2 6">Belongs to the FKBP-type PPIase family.</text>
</comment>
<evidence type="ECO:0000256" key="1">
    <source>
        <dbReference type="ARBA" id="ARBA00000971"/>
    </source>
</evidence>
<sequence>MIKKILTGMLCALCCIISLCASAADTLTTNSGIKYVRIKEGDGIHPKAGQTVKVIYSRKSSTGRVVETNEGGKPFKFQVDNHEVIPGWDEAVKLMSKGEKWYCIIPSELGYGKKGIEGVVAPNSTLYFLIEIVDIK</sequence>
<dbReference type="Proteomes" id="UP000001822">
    <property type="component" value="Chromosome"/>
</dbReference>
<dbReference type="AlphaFoldDB" id="A0A6N4SWC1"/>
<reference evidence="9 10" key="1">
    <citation type="journal article" date="2007" name="Appl. Environ. Microbiol.">
        <title>Genome sequence of the cellulolytic gliding bacterium Cytophaga hutchinsonii.</title>
        <authorList>
            <person name="Xie G."/>
            <person name="Bruce D.C."/>
            <person name="Challacombe J.F."/>
            <person name="Chertkov O."/>
            <person name="Detter J.C."/>
            <person name="Gilna P."/>
            <person name="Han C.S."/>
            <person name="Lucas S."/>
            <person name="Misra M."/>
            <person name="Myers G.L."/>
            <person name="Richardson P."/>
            <person name="Tapia R."/>
            <person name="Thayer N."/>
            <person name="Thompson L.S."/>
            <person name="Brettin T.S."/>
            <person name="Henrissat B."/>
            <person name="Wilson D.B."/>
            <person name="McBride M.J."/>
        </authorList>
    </citation>
    <scope>NUCLEOTIDE SEQUENCE [LARGE SCALE GENOMIC DNA]</scope>
    <source>
        <strain evidence="10">ATCC 33406 / DSM 1761 / CIP 103989 / NBRC 15051 / NCIMB 9469 / D465</strain>
    </source>
</reference>
<keyword evidence="3 5" id="KW-0697">Rotamase</keyword>
<keyword evidence="4 5" id="KW-0413">Isomerase</keyword>
<evidence type="ECO:0000259" key="8">
    <source>
        <dbReference type="PROSITE" id="PS50059"/>
    </source>
</evidence>
<dbReference type="EC" id="5.2.1.8" evidence="6"/>
<feature type="signal peptide" evidence="7">
    <location>
        <begin position="1"/>
        <end position="23"/>
    </location>
</feature>
<evidence type="ECO:0000256" key="2">
    <source>
        <dbReference type="ARBA" id="ARBA00006577"/>
    </source>
</evidence>
<keyword evidence="7" id="KW-0732">Signal</keyword>
<evidence type="ECO:0000256" key="5">
    <source>
        <dbReference type="PROSITE-ProRule" id="PRU00277"/>
    </source>
</evidence>
<evidence type="ECO:0000313" key="9">
    <source>
        <dbReference type="EMBL" id="ABG60898.1"/>
    </source>
</evidence>
<dbReference type="PROSITE" id="PS50059">
    <property type="entry name" value="FKBP_PPIASE"/>
    <property type="match status" value="1"/>
</dbReference>
<evidence type="ECO:0000256" key="6">
    <source>
        <dbReference type="RuleBase" id="RU003915"/>
    </source>
</evidence>
<keyword evidence="10" id="KW-1185">Reference proteome</keyword>
<dbReference type="Gene3D" id="3.10.50.40">
    <property type="match status" value="1"/>
</dbReference>
<evidence type="ECO:0000256" key="4">
    <source>
        <dbReference type="ARBA" id="ARBA00023235"/>
    </source>
</evidence>
<accession>A0A6N4SWC1</accession>
<comment type="catalytic activity">
    <reaction evidence="1 5 6">
        <text>[protein]-peptidylproline (omega=180) = [protein]-peptidylproline (omega=0)</text>
        <dbReference type="Rhea" id="RHEA:16237"/>
        <dbReference type="Rhea" id="RHEA-COMP:10747"/>
        <dbReference type="Rhea" id="RHEA-COMP:10748"/>
        <dbReference type="ChEBI" id="CHEBI:83833"/>
        <dbReference type="ChEBI" id="CHEBI:83834"/>
        <dbReference type="EC" id="5.2.1.8"/>
    </reaction>
</comment>
<dbReference type="PANTHER" id="PTHR43811:SF19">
    <property type="entry name" value="39 KDA FK506-BINDING NUCLEAR PROTEIN"/>
    <property type="match status" value="1"/>
</dbReference>
<dbReference type="KEGG" id="chu:CHU_3665"/>
<gene>
    <name evidence="9" type="primary">fkpA</name>
    <name evidence="9" type="ordered locus">CHU_3665</name>
</gene>
<dbReference type="SUPFAM" id="SSF54534">
    <property type="entry name" value="FKBP-like"/>
    <property type="match status" value="1"/>
</dbReference>
<evidence type="ECO:0000313" key="10">
    <source>
        <dbReference type="Proteomes" id="UP000001822"/>
    </source>
</evidence>
<evidence type="ECO:0000256" key="3">
    <source>
        <dbReference type="ARBA" id="ARBA00023110"/>
    </source>
</evidence>
<dbReference type="EMBL" id="CP000383">
    <property type="protein sequence ID" value="ABG60898.1"/>
    <property type="molecule type" value="Genomic_DNA"/>
</dbReference>
<dbReference type="Pfam" id="PF00254">
    <property type="entry name" value="FKBP_C"/>
    <property type="match status" value="1"/>
</dbReference>
<protein>
    <recommendedName>
        <fullName evidence="6">Peptidyl-prolyl cis-trans isomerase</fullName>
        <ecNumber evidence="6">5.2.1.8</ecNumber>
    </recommendedName>
</protein>
<organism evidence="9 10">
    <name type="scientific">Cytophaga hutchinsonii (strain ATCC 33406 / DSM 1761 / CIP 103989 / NBRC 15051 / NCIMB 9469 / D465)</name>
    <dbReference type="NCBI Taxonomy" id="269798"/>
    <lineage>
        <taxon>Bacteria</taxon>
        <taxon>Pseudomonadati</taxon>
        <taxon>Bacteroidota</taxon>
        <taxon>Cytophagia</taxon>
        <taxon>Cytophagales</taxon>
        <taxon>Cytophagaceae</taxon>
        <taxon>Cytophaga</taxon>
    </lineage>
</organism>
<dbReference type="PANTHER" id="PTHR43811">
    <property type="entry name" value="FKBP-TYPE PEPTIDYL-PROLYL CIS-TRANS ISOMERASE FKPA"/>
    <property type="match status" value="1"/>
</dbReference>
<dbReference type="RefSeq" id="WP_011587002.1">
    <property type="nucleotide sequence ID" value="NC_008255.1"/>
</dbReference>
<feature type="domain" description="PPIase FKBP-type" evidence="8">
    <location>
        <begin position="49"/>
        <end position="136"/>
    </location>
</feature>
<evidence type="ECO:0000256" key="7">
    <source>
        <dbReference type="SAM" id="SignalP"/>
    </source>
</evidence>
<dbReference type="GO" id="GO:0003755">
    <property type="term" value="F:peptidyl-prolyl cis-trans isomerase activity"/>
    <property type="evidence" value="ECO:0007669"/>
    <property type="project" value="UniProtKB-UniRule"/>
</dbReference>
<dbReference type="InterPro" id="IPR046357">
    <property type="entry name" value="PPIase_dom_sf"/>
</dbReference>
<dbReference type="OrthoDB" id="9814548at2"/>
<name>A0A6N4SWC1_CYTH3</name>